<reference evidence="1" key="2">
    <citation type="journal article" date="2022" name="Microbiol. Resour. Announc.">
        <title>Metagenome Sequencing to Explore Phylogenomics of Terrestrial Cyanobacteria.</title>
        <authorList>
            <person name="Ward R.D."/>
            <person name="Stajich J.E."/>
            <person name="Johansen J.R."/>
            <person name="Huntemann M."/>
            <person name="Clum A."/>
            <person name="Foster B."/>
            <person name="Foster B."/>
            <person name="Roux S."/>
            <person name="Palaniappan K."/>
            <person name="Varghese N."/>
            <person name="Mukherjee S."/>
            <person name="Reddy T.B.K."/>
            <person name="Daum C."/>
            <person name="Copeland A."/>
            <person name="Chen I.A."/>
            <person name="Ivanova N.N."/>
            <person name="Kyrpides N.C."/>
            <person name="Shapiro N."/>
            <person name="Eloe-Fadrosh E.A."/>
            <person name="Pietrasiak N."/>
        </authorList>
    </citation>
    <scope>NUCLEOTIDE SEQUENCE</scope>
    <source>
        <strain evidence="1">CPER-KK1</strain>
    </source>
</reference>
<name>A0A951UCF7_9CYAN</name>
<gene>
    <name evidence="1" type="ORF">KME25_28690</name>
</gene>
<reference evidence="1" key="1">
    <citation type="submission" date="2021-05" db="EMBL/GenBank/DDBJ databases">
        <authorList>
            <person name="Pietrasiak N."/>
            <person name="Ward R."/>
            <person name="Stajich J.E."/>
            <person name="Kurbessoian T."/>
        </authorList>
    </citation>
    <scope>NUCLEOTIDE SEQUENCE</scope>
    <source>
        <strain evidence="1">CPER-KK1</strain>
    </source>
</reference>
<sequence>MQLDTVVKVFLEQRVKEQIKCDDQASDRGWLLSTSDLAMLIGLEPASVVKHDELNRWGFIFTKCTERSGREVNWAIKRPE</sequence>
<evidence type="ECO:0000313" key="1">
    <source>
        <dbReference type="EMBL" id="MBW4548383.1"/>
    </source>
</evidence>
<protein>
    <submittedName>
        <fullName evidence="1">Uncharacterized protein</fullName>
    </submittedName>
</protein>
<evidence type="ECO:0000313" key="2">
    <source>
        <dbReference type="Proteomes" id="UP000753908"/>
    </source>
</evidence>
<organism evidence="1 2">
    <name type="scientific">Symplocastrum torsivum CPER-KK1</name>
    <dbReference type="NCBI Taxonomy" id="450513"/>
    <lineage>
        <taxon>Bacteria</taxon>
        <taxon>Bacillati</taxon>
        <taxon>Cyanobacteriota</taxon>
        <taxon>Cyanophyceae</taxon>
        <taxon>Oscillatoriophycideae</taxon>
        <taxon>Oscillatoriales</taxon>
        <taxon>Microcoleaceae</taxon>
        <taxon>Symplocastrum</taxon>
    </lineage>
</organism>
<dbReference type="Proteomes" id="UP000753908">
    <property type="component" value="Unassembled WGS sequence"/>
</dbReference>
<dbReference type="EMBL" id="JAHHIF010000060">
    <property type="protein sequence ID" value="MBW4548383.1"/>
    <property type="molecule type" value="Genomic_DNA"/>
</dbReference>
<accession>A0A951UCF7</accession>
<comment type="caution">
    <text evidence="1">The sequence shown here is derived from an EMBL/GenBank/DDBJ whole genome shotgun (WGS) entry which is preliminary data.</text>
</comment>
<proteinExistence type="predicted"/>
<dbReference type="AlphaFoldDB" id="A0A951UCF7"/>